<dbReference type="Proteomes" id="UP000494269">
    <property type="component" value="Unassembled WGS sequence"/>
</dbReference>
<evidence type="ECO:0000256" key="5">
    <source>
        <dbReference type="ARBA" id="ARBA00022741"/>
    </source>
</evidence>
<evidence type="ECO:0000313" key="10">
    <source>
        <dbReference type="Proteomes" id="UP000494269"/>
    </source>
</evidence>
<dbReference type="PROSITE" id="PS50893">
    <property type="entry name" value="ABC_TRANSPORTER_2"/>
    <property type="match status" value="1"/>
</dbReference>
<evidence type="ECO:0000256" key="2">
    <source>
        <dbReference type="ARBA" id="ARBA00005417"/>
    </source>
</evidence>
<comment type="similarity">
    <text evidence="2">Belongs to the ABC transporter superfamily.</text>
</comment>
<sequence length="357" mass="38515">MALSPATAVAPGDVLLEVDNLRTYFDTVSGTVRSVDGVSYQVQAGRTLGVVGESGCGKSVTALSILSLVPTPPGRFAGGQIRYRGTDLLSLTEKQMRQIRGNRISMIFQEPMTSLNPVLTVGRQIAETVMVHQKLGRRDAYRRAEEMLRLVQIAEPERRVHEYPYQLSGGMRQRVMIALALACNPEVLIADEPTTALDVTIQAQIIDLLRNLQKTLGMGIVLITHDLGVVAECCDRVAVMYAGRKVEEASVTELFDTPLHPYTRALMGSMPSMNASTQRLAEIPGMVPAPSELGKGCSFAPRCTYATERCRVEAPELSSHGADHVVACHEVARVLAQPALQALSSPANPAALNGVQA</sequence>
<dbReference type="Pfam" id="PF00005">
    <property type="entry name" value="ABC_tran"/>
    <property type="match status" value="1"/>
</dbReference>
<dbReference type="AlphaFoldDB" id="A0A6S7AAN1"/>
<accession>A0A6S7AAN1</accession>
<dbReference type="GO" id="GO:0016887">
    <property type="term" value="F:ATP hydrolysis activity"/>
    <property type="evidence" value="ECO:0007669"/>
    <property type="project" value="InterPro"/>
</dbReference>
<evidence type="ECO:0000256" key="1">
    <source>
        <dbReference type="ARBA" id="ARBA00004417"/>
    </source>
</evidence>
<dbReference type="SUPFAM" id="SSF52540">
    <property type="entry name" value="P-loop containing nucleoside triphosphate hydrolases"/>
    <property type="match status" value="1"/>
</dbReference>
<dbReference type="GO" id="GO:0015833">
    <property type="term" value="P:peptide transport"/>
    <property type="evidence" value="ECO:0007669"/>
    <property type="project" value="InterPro"/>
</dbReference>
<evidence type="ECO:0000256" key="3">
    <source>
        <dbReference type="ARBA" id="ARBA00022448"/>
    </source>
</evidence>
<keyword evidence="5" id="KW-0547">Nucleotide-binding</keyword>
<feature type="domain" description="ABC transporter" evidence="8">
    <location>
        <begin position="16"/>
        <end position="267"/>
    </location>
</feature>
<keyword evidence="6 9" id="KW-0067">ATP-binding</keyword>
<proteinExistence type="inferred from homology"/>
<comment type="subcellular location">
    <subcellularLocation>
        <location evidence="1">Cell inner membrane</location>
        <topology evidence="1">Peripheral membrane protein</topology>
    </subcellularLocation>
</comment>
<dbReference type="SMART" id="SM00382">
    <property type="entry name" value="AAA"/>
    <property type="match status" value="1"/>
</dbReference>
<gene>
    <name evidence="9" type="primary">oppD_5</name>
    <name evidence="9" type="ORF">LMG3441_03830</name>
</gene>
<dbReference type="PANTHER" id="PTHR43297">
    <property type="entry name" value="OLIGOPEPTIDE TRANSPORT ATP-BINDING PROTEIN APPD"/>
    <property type="match status" value="1"/>
</dbReference>
<keyword evidence="7" id="KW-0472">Membrane</keyword>
<dbReference type="InterPro" id="IPR017871">
    <property type="entry name" value="ABC_transporter-like_CS"/>
</dbReference>
<dbReference type="GO" id="GO:0005886">
    <property type="term" value="C:plasma membrane"/>
    <property type="evidence" value="ECO:0007669"/>
    <property type="project" value="UniProtKB-SubCell"/>
</dbReference>
<dbReference type="FunFam" id="3.40.50.300:FF:000016">
    <property type="entry name" value="Oligopeptide ABC transporter ATP-binding component"/>
    <property type="match status" value="1"/>
</dbReference>
<dbReference type="Gene3D" id="3.40.50.300">
    <property type="entry name" value="P-loop containing nucleotide triphosphate hydrolases"/>
    <property type="match status" value="1"/>
</dbReference>
<evidence type="ECO:0000256" key="7">
    <source>
        <dbReference type="ARBA" id="ARBA00023136"/>
    </source>
</evidence>
<evidence type="ECO:0000259" key="8">
    <source>
        <dbReference type="PROSITE" id="PS50893"/>
    </source>
</evidence>
<keyword evidence="4" id="KW-1003">Cell membrane</keyword>
<dbReference type="InterPro" id="IPR027417">
    <property type="entry name" value="P-loop_NTPase"/>
</dbReference>
<name>A0A6S7AAN1_9BURK</name>
<keyword evidence="3" id="KW-0813">Transport</keyword>
<reference evidence="9 10" key="1">
    <citation type="submission" date="2020-04" db="EMBL/GenBank/DDBJ databases">
        <authorList>
            <person name="De Canck E."/>
        </authorList>
    </citation>
    <scope>NUCLEOTIDE SEQUENCE [LARGE SCALE GENOMIC DNA]</scope>
    <source>
        <strain evidence="9 10">LMG 3441</strain>
    </source>
</reference>
<dbReference type="PROSITE" id="PS00211">
    <property type="entry name" value="ABC_TRANSPORTER_1"/>
    <property type="match status" value="1"/>
</dbReference>
<dbReference type="InterPro" id="IPR050388">
    <property type="entry name" value="ABC_Ni/Peptide_Import"/>
</dbReference>
<dbReference type="InterPro" id="IPR003439">
    <property type="entry name" value="ABC_transporter-like_ATP-bd"/>
</dbReference>
<protein>
    <submittedName>
        <fullName evidence="9">Oligopeptide transport ATP-binding protein OppD</fullName>
    </submittedName>
</protein>
<evidence type="ECO:0000256" key="6">
    <source>
        <dbReference type="ARBA" id="ARBA00022840"/>
    </source>
</evidence>
<dbReference type="PANTHER" id="PTHR43297:SF2">
    <property type="entry name" value="DIPEPTIDE TRANSPORT ATP-BINDING PROTEIN DPPD"/>
    <property type="match status" value="1"/>
</dbReference>
<dbReference type="Pfam" id="PF08352">
    <property type="entry name" value="oligo_HPY"/>
    <property type="match status" value="1"/>
</dbReference>
<dbReference type="CDD" id="cd03257">
    <property type="entry name" value="ABC_NikE_OppD_transporters"/>
    <property type="match status" value="1"/>
</dbReference>
<keyword evidence="10" id="KW-1185">Reference proteome</keyword>
<dbReference type="InterPro" id="IPR013563">
    <property type="entry name" value="Oligopep_ABC_C"/>
</dbReference>
<evidence type="ECO:0000256" key="4">
    <source>
        <dbReference type="ARBA" id="ARBA00022475"/>
    </source>
</evidence>
<dbReference type="GO" id="GO:0005524">
    <property type="term" value="F:ATP binding"/>
    <property type="evidence" value="ECO:0007669"/>
    <property type="project" value="UniProtKB-KW"/>
</dbReference>
<dbReference type="NCBIfam" id="TIGR01727">
    <property type="entry name" value="oligo_HPY"/>
    <property type="match status" value="1"/>
</dbReference>
<dbReference type="GO" id="GO:0055085">
    <property type="term" value="P:transmembrane transport"/>
    <property type="evidence" value="ECO:0007669"/>
    <property type="project" value="UniProtKB-ARBA"/>
</dbReference>
<dbReference type="InterPro" id="IPR003593">
    <property type="entry name" value="AAA+_ATPase"/>
</dbReference>
<organism evidence="9 10">
    <name type="scientific">Achromobacter kerstersii</name>
    <dbReference type="NCBI Taxonomy" id="1353890"/>
    <lineage>
        <taxon>Bacteria</taxon>
        <taxon>Pseudomonadati</taxon>
        <taxon>Pseudomonadota</taxon>
        <taxon>Betaproteobacteria</taxon>
        <taxon>Burkholderiales</taxon>
        <taxon>Alcaligenaceae</taxon>
        <taxon>Achromobacter</taxon>
    </lineage>
</organism>
<dbReference type="EMBL" id="CADIJQ010000006">
    <property type="protein sequence ID" value="CAB3721108.1"/>
    <property type="molecule type" value="Genomic_DNA"/>
</dbReference>
<evidence type="ECO:0000313" key="9">
    <source>
        <dbReference type="EMBL" id="CAB3721108.1"/>
    </source>
</evidence>
<dbReference type="RefSeq" id="WP_175170642.1">
    <property type="nucleotide sequence ID" value="NZ_CADIJQ010000006.1"/>
</dbReference>